<dbReference type="EMBL" id="OBEL01000004">
    <property type="protein sequence ID" value="SNZ20236.1"/>
    <property type="molecule type" value="Genomic_DNA"/>
</dbReference>
<reference evidence="7 8" key="1">
    <citation type="submission" date="2017-09" db="EMBL/GenBank/DDBJ databases">
        <authorList>
            <person name="Ehlers B."/>
            <person name="Leendertz F.H."/>
        </authorList>
    </citation>
    <scope>NUCLEOTIDE SEQUENCE [LARGE SCALE GENOMIC DNA]</scope>
    <source>
        <strain evidence="7 8">DSM 18289</strain>
    </source>
</reference>
<dbReference type="GO" id="GO:0097347">
    <property type="term" value="C:TAM protein secretion complex"/>
    <property type="evidence" value="ECO:0007669"/>
    <property type="project" value="TreeGrafter"/>
</dbReference>
<evidence type="ECO:0000256" key="1">
    <source>
        <dbReference type="ARBA" id="ARBA00004167"/>
    </source>
</evidence>
<dbReference type="PANTHER" id="PTHR36985:SF1">
    <property type="entry name" value="TRANSLOCATION AND ASSEMBLY MODULE SUBUNIT TAMB"/>
    <property type="match status" value="1"/>
</dbReference>
<dbReference type="OrthoDB" id="7784409at2"/>
<dbReference type="Proteomes" id="UP000219439">
    <property type="component" value="Unassembled WGS sequence"/>
</dbReference>
<name>A0A285PJE3_9HYPH</name>
<proteinExistence type="predicted"/>
<dbReference type="GO" id="GO:0005886">
    <property type="term" value="C:plasma membrane"/>
    <property type="evidence" value="ECO:0007669"/>
    <property type="project" value="InterPro"/>
</dbReference>
<evidence type="ECO:0000259" key="6">
    <source>
        <dbReference type="Pfam" id="PF04357"/>
    </source>
</evidence>
<evidence type="ECO:0000313" key="8">
    <source>
        <dbReference type="Proteomes" id="UP000219439"/>
    </source>
</evidence>
<dbReference type="PANTHER" id="PTHR36985">
    <property type="entry name" value="TRANSLOCATION AND ASSEMBLY MODULE SUBUNIT TAMB"/>
    <property type="match status" value="1"/>
</dbReference>
<dbReference type="RefSeq" id="WP_097154605.1">
    <property type="nucleotide sequence ID" value="NZ_OBEL01000004.1"/>
</dbReference>
<dbReference type="Pfam" id="PF04357">
    <property type="entry name" value="TamB"/>
    <property type="match status" value="1"/>
</dbReference>
<evidence type="ECO:0000256" key="2">
    <source>
        <dbReference type="ARBA" id="ARBA00022692"/>
    </source>
</evidence>
<gene>
    <name evidence="7" type="ORF">SAMN06265368_3339</name>
</gene>
<evidence type="ECO:0000256" key="3">
    <source>
        <dbReference type="ARBA" id="ARBA00022989"/>
    </source>
</evidence>
<keyword evidence="8" id="KW-1185">Reference proteome</keyword>
<protein>
    <submittedName>
        <fullName evidence="7">Autotransporter secretion inner membrane protein TamB</fullName>
    </submittedName>
</protein>
<accession>A0A285PJE3</accession>
<comment type="subcellular location">
    <subcellularLocation>
        <location evidence="1">Membrane</location>
        <topology evidence="1">Single-pass membrane protein</topology>
    </subcellularLocation>
</comment>
<dbReference type="InterPro" id="IPR007452">
    <property type="entry name" value="TamB_C"/>
</dbReference>
<sequence length="1333" mass="139483">MTRPGIWLTRTLIAVFATILMLVLCLVLLLGTSFGRDVTSKLVNSLASSDHFKIELSGFDGALGEIVLQRLTLADAEGIWLEAKDLNVDYAFGDLFSAQISSEQIKLQQLNILRKPLPSQETDPSEPGPLVPEIPLLRASIKDISIEQISLGRDILGIRAELALKANLALDDAPMMIKGGFEVLRRDGAAGTIKGNWNIRPDKDVRHLSFQISEPRGGLAARLLDIADLPSLDLSIEGDGLPSDWVGTLALQLDGNVAVEGETRLALADQAQRIRASLDGQLAPLVPSSVLPLVAGKSELRLDIARNNSGVIDVKLAEFSSALSQLRIRGSIDQARNVVDLTSLFILGEEGTEIALALDEAGQPAVSAGRIYLTSQLSGKLDHAVLSSRLDIASLQQQTRSLGPVRIDVQSSGLNLSAGTGPLNVVVQTSNVETGSPALNAMLGSTPSLTSNLELTGGGAMTLESVELAAKTLGVNLAGNIGPQQLALDGKVLLSKLELIDPALSGDLLTTLKFEGTPAKPTLSLDLAGRALSVARIPLEDLRGVVEADAEQNARVRLSANYGEAPLNIQLDASRDESGSRRLENISILAPGSEIKGAILIKDNGLATGDLVLNFADLGRLGPLLLQPDLSGSLTGNLQLAESNQAQTIKLKVRSDRLTMGLNRITNLSLDADVTDPANRANVTANLTVGQLIAGGESVKNLAFRVNGQEGVLPFQLSGHMSGKPLRASGTVRQTPTATNIELAQFAANWRGVAASLVQSTTVRLQNGQTILTDFITSIDGGRVGISGSVGEQLALDVSVSNLPLSIANKLAPTGQAVQGRLDASARITGPSSAPNIAWSTRINSLSVLATRQQGLPALGIEANGTLRGEKLSLQSRTSGGGLDLNVSGDVNLDGPRLNLAAKGRLPFTLAAKTLAESGLQLSGSANLDARITGLAGKPDISGSIVTKGARFAEISSGLVIRNLGGTIRLARQTATLENIRGNIGKDGVLSIKGSIGIDAEQGLPVDIKLGISNGTFNHEDILTTSFGADMALSGQLAGRSKVSGIVNLSRTDISIPESLPGSVSPVSVKHKNAQGRIAKQAEDFQPKSDANKGSGAGPSMTLDLTIASPRRIYLRGRGIDAELGGTIQIRGTTSAPHPVGSVSLLRGRMDVLTKRFDFDRGSVAFSGTLDPALDFSASMSDSSATYTVGVGGYASAPEIILSSSPDLPQDEILAKMFFGKELANLSPVQIAQLANAVATLSGVNSGPGVLDRLRNLAGIDNIDVKSDENGGGTKVGVGRYLNDRTYVNVEKGSSAQDGKVTIDLGITDSWKARGEAGQDGRTKAGIFFEKDY</sequence>
<keyword evidence="4" id="KW-0472">Membrane</keyword>
<feature type="compositionally biased region" description="Basic and acidic residues" evidence="5">
    <location>
        <begin position="1080"/>
        <end position="1091"/>
    </location>
</feature>
<evidence type="ECO:0000256" key="5">
    <source>
        <dbReference type="SAM" id="MobiDB-lite"/>
    </source>
</evidence>
<keyword evidence="2" id="KW-0812">Transmembrane</keyword>
<feature type="domain" description="Translocation and assembly module TamB C-terminal" evidence="6">
    <location>
        <begin position="979"/>
        <end position="1333"/>
    </location>
</feature>
<keyword evidence="3" id="KW-1133">Transmembrane helix</keyword>
<evidence type="ECO:0000313" key="7">
    <source>
        <dbReference type="EMBL" id="SNZ20236.1"/>
    </source>
</evidence>
<feature type="region of interest" description="Disordered" evidence="5">
    <location>
        <begin position="1079"/>
        <end position="1102"/>
    </location>
</feature>
<organism evidence="7 8">
    <name type="scientific">Cohaesibacter gelatinilyticus</name>
    <dbReference type="NCBI Taxonomy" id="372072"/>
    <lineage>
        <taxon>Bacteria</taxon>
        <taxon>Pseudomonadati</taxon>
        <taxon>Pseudomonadota</taxon>
        <taxon>Alphaproteobacteria</taxon>
        <taxon>Hyphomicrobiales</taxon>
        <taxon>Cohaesibacteraceae</taxon>
    </lineage>
</organism>
<evidence type="ECO:0000256" key="4">
    <source>
        <dbReference type="ARBA" id="ARBA00023136"/>
    </source>
</evidence>
<dbReference type="GO" id="GO:0009306">
    <property type="term" value="P:protein secretion"/>
    <property type="evidence" value="ECO:0007669"/>
    <property type="project" value="InterPro"/>
</dbReference>